<evidence type="ECO:0000313" key="2">
    <source>
        <dbReference type="EMBL" id="KAJ7331692.1"/>
    </source>
</evidence>
<proteinExistence type="predicted"/>
<evidence type="ECO:0000256" key="1">
    <source>
        <dbReference type="SAM" id="MobiDB-lite"/>
    </source>
</evidence>
<dbReference type="EMBL" id="MU827788">
    <property type="protein sequence ID" value="KAJ7331692.1"/>
    <property type="molecule type" value="Genomic_DNA"/>
</dbReference>
<dbReference type="Proteomes" id="UP001163046">
    <property type="component" value="Unassembled WGS sequence"/>
</dbReference>
<dbReference type="AlphaFoldDB" id="A0A9X0CEQ5"/>
<accession>A0A9X0CEQ5</accession>
<evidence type="ECO:0000313" key="3">
    <source>
        <dbReference type="Proteomes" id="UP001163046"/>
    </source>
</evidence>
<gene>
    <name evidence="2" type="ORF">OS493_019286</name>
</gene>
<feature type="region of interest" description="Disordered" evidence="1">
    <location>
        <begin position="39"/>
        <end position="60"/>
    </location>
</feature>
<organism evidence="2 3">
    <name type="scientific">Desmophyllum pertusum</name>
    <dbReference type="NCBI Taxonomy" id="174260"/>
    <lineage>
        <taxon>Eukaryota</taxon>
        <taxon>Metazoa</taxon>
        <taxon>Cnidaria</taxon>
        <taxon>Anthozoa</taxon>
        <taxon>Hexacorallia</taxon>
        <taxon>Scleractinia</taxon>
        <taxon>Caryophylliina</taxon>
        <taxon>Caryophylliidae</taxon>
        <taxon>Desmophyllum</taxon>
    </lineage>
</organism>
<keyword evidence="3" id="KW-1185">Reference proteome</keyword>
<reference evidence="2" key="1">
    <citation type="submission" date="2023-01" db="EMBL/GenBank/DDBJ databases">
        <title>Genome assembly of the deep-sea coral Lophelia pertusa.</title>
        <authorList>
            <person name="Herrera S."/>
            <person name="Cordes E."/>
        </authorList>
    </citation>
    <scope>NUCLEOTIDE SEQUENCE</scope>
    <source>
        <strain evidence="2">USNM1676648</strain>
        <tissue evidence="2">Polyp</tissue>
    </source>
</reference>
<name>A0A9X0CEQ5_9CNID</name>
<protein>
    <submittedName>
        <fullName evidence="2">Uncharacterized protein</fullName>
    </submittedName>
</protein>
<comment type="caution">
    <text evidence="2">The sequence shown here is derived from an EMBL/GenBank/DDBJ whole genome shotgun (WGS) entry which is preliminary data.</text>
</comment>
<sequence>MSFARILHFSRFCGKQKNNQQGKNWLSVAVQLFEKNRNRHNHKPVQADAPQQARHIGFVA</sequence>